<dbReference type="KEGG" id="vg:55001916"/>
<reference evidence="3" key="1">
    <citation type="submission" date="2018-05" db="EMBL/GenBank/DDBJ databases">
        <authorList>
            <person name="You S."/>
        </authorList>
    </citation>
    <scope>NUCLEOTIDE SEQUENCE [LARGE SCALE GENOMIC DNA]</scope>
</reference>
<feature type="region of interest" description="Disordered" evidence="1">
    <location>
        <begin position="327"/>
        <end position="429"/>
    </location>
</feature>
<evidence type="ECO:0000313" key="3">
    <source>
        <dbReference type="Proteomes" id="UP000257648"/>
    </source>
</evidence>
<feature type="compositionally biased region" description="Basic and acidic residues" evidence="1">
    <location>
        <begin position="128"/>
        <end position="142"/>
    </location>
</feature>
<feature type="region of interest" description="Disordered" evidence="1">
    <location>
        <begin position="450"/>
        <end position="489"/>
    </location>
</feature>
<feature type="region of interest" description="Disordered" evidence="1">
    <location>
        <begin position="1"/>
        <end position="40"/>
    </location>
</feature>
<feature type="compositionally biased region" description="Basic and acidic residues" evidence="1">
    <location>
        <begin position="204"/>
        <end position="222"/>
    </location>
</feature>
<proteinExistence type="predicted"/>
<protein>
    <submittedName>
        <fullName evidence="2">Uncharacterized protein</fullName>
    </submittedName>
</protein>
<feature type="compositionally biased region" description="Basic and acidic residues" evidence="1">
    <location>
        <begin position="460"/>
        <end position="476"/>
    </location>
</feature>
<evidence type="ECO:0000313" key="2">
    <source>
        <dbReference type="EMBL" id="AXQ70535.1"/>
    </source>
</evidence>
<name>A0A385EGZ1_9CAUD</name>
<dbReference type="Proteomes" id="UP000257648">
    <property type="component" value="Segment"/>
</dbReference>
<dbReference type="RefSeq" id="YP_009810894.1">
    <property type="nucleotide sequence ID" value="NC_048049.1"/>
</dbReference>
<feature type="compositionally biased region" description="Gly residues" evidence="1">
    <location>
        <begin position="355"/>
        <end position="364"/>
    </location>
</feature>
<feature type="compositionally biased region" description="Basic and acidic residues" evidence="1">
    <location>
        <begin position="110"/>
        <end position="121"/>
    </location>
</feature>
<dbReference type="EMBL" id="MH412654">
    <property type="protein sequence ID" value="AXQ70535.1"/>
    <property type="molecule type" value="Genomic_DNA"/>
</dbReference>
<feature type="compositionally biased region" description="Basic and acidic residues" evidence="1">
    <location>
        <begin position="1"/>
        <end position="11"/>
    </location>
</feature>
<keyword evidence="3" id="KW-1185">Reference proteome</keyword>
<feature type="compositionally biased region" description="Basic and acidic residues" evidence="1">
    <location>
        <begin position="395"/>
        <end position="419"/>
    </location>
</feature>
<sequence length="539" mass="60219">MNRTFFEELPARKAGGPVVSANTQKSSDGEGGNTEEKSAKRIRQAVYDIRYRARREDIDLKAAYSQYMGNTTMTGPEKDAVKQKLFGEAYSPIQKQIIANKEETIKKMKRTFEGPHHDQNKYGEPVEEETKGEGADKKYKIRVTDKTSGRTYVRFATREKINSLRANPNIKSVEMTEYGQAYEGEAKKGEQTAATKSGKGLDPVGKEDKDVDNDGDHDKSDKYLLKRRSAIGKAMASRNEEVEQVDEIAPVVAIPLAVGAGYAAYKGIKHLQKKANSALDDARKRTTLKGNAFGGDLRMKGVQKNSFEPEGEVLEAAPIPRTDVRYDKHMKQYVPTGGVPVRRARGGPALPGEPGRPGSGGGGRPLLPGEKPFPRLAKKKANTQMSSYEPEGEEISEREMTAGEKKKEGHLKDKYDKSGMKASMKKQYGSEKGEKVYFATIRKQAMEAVEESFVSRSRRKELEKEMEGREDKEKRTPFTTGKGAKPYHTKKESTQFYDWRTQFLEQMGNEIDAQTKEKVTEKNFTNKVVINPKQGTASN</sequence>
<feature type="region of interest" description="Disordered" evidence="1">
    <location>
        <begin position="110"/>
        <end position="142"/>
    </location>
</feature>
<organism evidence="2 3">
    <name type="scientific">Synechococcus phage S-T4</name>
    <dbReference type="NCBI Taxonomy" id="2268578"/>
    <lineage>
        <taxon>Viruses</taxon>
        <taxon>Duplodnaviria</taxon>
        <taxon>Heunggongvirae</taxon>
        <taxon>Uroviricota</taxon>
        <taxon>Caudoviricetes</taxon>
        <taxon>Pantevenvirales</taxon>
        <taxon>Kyanoviridae</taxon>
        <taxon>Tamkungvirus</taxon>
        <taxon>Tamkungvirus ST4</taxon>
    </lineage>
</organism>
<dbReference type="GeneID" id="55001916"/>
<accession>A0A385EGZ1</accession>
<feature type="region of interest" description="Disordered" evidence="1">
    <location>
        <begin position="184"/>
        <end position="222"/>
    </location>
</feature>
<evidence type="ECO:0000256" key="1">
    <source>
        <dbReference type="SAM" id="MobiDB-lite"/>
    </source>
</evidence>